<dbReference type="OrthoDB" id="9778870at2"/>
<evidence type="ECO:0000313" key="6">
    <source>
        <dbReference type="EMBL" id="GEP54021.1"/>
    </source>
</evidence>
<dbReference type="InterPro" id="IPR015860">
    <property type="entry name" value="ABC_transpr_TagH-like"/>
</dbReference>
<keyword evidence="4" id="KW-0067">ATP-binding</keyword>
<dbReference type="GO" id="GO:0005524">
    <property type="term" value="F:ATP binding"/>
    <property type="evidence" value="ECO:0007669"/>
    <property type="project" value="UniProtKB-KW"/>
</dbReference>
<dbReference type="InterPro" id="IPR003439">
    <property type="entry name" value="ABC_transporter-like_ATP-bd"/>
</dbReference>
<evidence type="ECO:0000256" key="3">
    <source>
        <dbReference type="ARBA" id="ARBA00022741"/>
    </source>
</evidence>
<dbReference type="InterPro" id="IPR050683">
    <property type="entry name" value="Bact_Polysacc_Export_ATP-bd"/>
</dbReference>
<dbReference type="GO" id="GO:0140359">
    <property type="term" value="F:ABC-type transporter activity"/>
    <property type="evidence" value="ECO:0007669"/>
    <property type="project" value="InterPro"/>
</dbReference>
<dbReference type="PROSITE" id="PS50893">
    <property type="entry name" value="ABC_TRANSPORTER_2"/>
    <property type="match status" value="1"/>
</dbReference>
<dbReference type="Pfam" id="PF00005">
    <property type="entry name" value="ABC_tran"/>
    <property type="match status" value="1"/>
</dbReference>
<keyword evidence="3" id="KW-0547">Nucleotide-binding</keyword>
<dbReference type="SMART" id="SM00382">
    <property type="entry name" value="AAA"/>
    <property type="match status" value="1"/>
</dbReference>
<comment type="caution">
    <text evidence="6">The sequence shown here is derived from an EMBL/GenBank/DDBJ whole genome shotgun (WGS) entry which is preliminary data.</text>
</comment>
<dbReference type="AlphaFoldDB" id="A0A512N5W2"/>
<evidence type="ECO:0000256" key="4">
    <source>
        <dbReference type="ARBA" id="ARBA00022840"/>
    </source>
</evidence>
<proteinExistence type="inferred from homology"/>
<evidence type="ECO:0000256" key="2">
    <source>
        <dbReference type="ARBA" id="ARBA00022448"/>
    </source>
</evidence>
<dbReference type="InterPro" id="IPR027417">
    <property type="entry name" value="P-loop_NTPase"/>
</dbReference>
<keyword evidence="7" id="KW-1185">Reference proteome</keyword>
<feature type="domain" description="ABC transporter" evidence="5">
    <location>
        <begin position="9"/>
        <end position="250"/>
    </location>
</feature>
<dbReference type="RefSeq" id="WP_147147171.1">
    <property type="nucleotide sequence ID" value="NZ_BKAJ01000020.1"/>
</dbReference>
<evidence type="ECO:0000259" key="5">
    <source>
        <dbReference type="PROSITE" id="PS50893"/>
    </source>
</evidence>
<protein>
    <recommendedName>
        <fullName evidence="5">ABC transporter domain-containing protein</fullName>
    </recommendedName>
</protein>
<evidence type="ECO:0000256" key="1">
    <source>
        <dbReference type="ARBA" id="ARBA00005417"/>
    </source>
</evidence>
<evidence type="ECO:0000313" key="7">
    <source>
        <dbReference type="Proteomes" id="UP000321058"/>
    </source>
</evidence>
<dbReference type="EMBL" id="BKAJ01000020">
    <property type="protein sequence ID" value="GEP54021.1"/>
    <property type="molecule type" value="Genomic_DNA"/>
</dbReference>
<dbReference type="PANTHER" id="PTHR46743">
    <property type="entry name" value="TEICHOIC ACIDS EXPORT ATP-BINDING PROTEIN TAGH"/>
    <property type="match status" value="1"/>
</dbReference>
<dbReference type="InterPro" id="IPR017871">
    <property type="entry name" value="ABC_transporter-like_CS"/>
</dbReference>
<accession>A0A512N5W2</accession>
<organism evidence="6 7">
    <name type="scientific">Reyranella soli</name>
    <dbReference type="NCBI Taxonomy" id="1230389"/>
    <lineage>
        <taxon>Bacteria</taxon>
        <taxon>Pseudomonadati</taxon>
        <taxon>Pseudomonadota</taxon>
        <taxon>Alphaproteobacteria</taxon>
        <taxon>Hyphomicrobiales</taxon>
        <taxon>Reyranellaceae</taxon>
        <taxon>Reyranella</taxon>
    </lineage>
</organism>
<comment type="similarity">
    <text evidence="1">Belongs to the ABC transporter superfamily.</text>
</comment>
<dbReference type="CDD" id="cd03220">
    <property type="entry name" value="ABC_KpsT_Wzt"/>
    <property type="match status" value="1"/>
</dbReference>
<reference evidence="6 7" key="1">
    <citation type="submission" date="2019-07" db="EMBL/GenBank/DDBJ databases">
        <title>Whole genome shotgun sequence of Reyranella soli NBRC 108950.</title>
        <authorList>
            <person name="Hosoyama A."/>
            <person name="Uohara A."/>
            <person name="Ohji S."/>
            <person name="Ichikawa N."/>
        </authorList>
    </citation>
    <scope>NUCLEOTIDE SEQUENCE [LARGE SCALE GENOMIC DNA]</scope>
    <source>
        <strain evidence="6 7">NBRC 108950</strain>
    </source>
</reference>
<dbReference type="Gene3D" id="3.40.50.300">
    <property type="entry name" value="P-loop containing nucleotide triphosphate hydrolases"/>
    <property type="match status" value="1"/>
</dbReference>
<dbReference type="GO" id="GO:0016020">
    <property type="term" value="C:membrane"/>
    <property type="evidence" value="ECO:0007669"/>
    <property type="project" value="InterPro"/>
</dbReference>
<dbReference type="PROSITE" id="PS00211">
    <property type="entry name" value="ABC_TRANSPORTER_1"/>
    <property type="match status" value="1"/>
</dbReference>
<sequence>MSSDTEVVIRAKHLAKAYKLYDSPKDWVKQQLVGSEKNPYYKSFWALKDISFEVKRGRSLGIIGRNGCGKSTLLQIVCGMTKPTKGEIWVKGRVAPVLALGATFDLEATGRENVLIGGAVLGLKRQEILQKFDSITEFAGIGAFMDQPLKLYSAGMRMRLAFAICAHIDAEILIVDEALSVGDLAFQKKCVDWIDNFRRTGTLLFVSHSTGELSRLCESAMWIDNGRVREAGSVADVARAYRRATFVEKDNMKRFSAV</sequence>
<gene>
    <name evidence="6" type="ORF">RSO01_11870</name>
</gene>
<dbReference type="InterPro" id="IPR003593">
    <property type="entry name" value="AAA+_ATPase"/>
</dbReference>
<name>A0A512N5W2_9HYPH</name>
<dbReference type="Proteomes" id="UP000321058">
    <property type="component" value="Unassembled WGS sequence"/>
</dbReference>
<dbReference type="SUPFAM" id="SSF52540">
    <property type="entry name" value="P-loop containing nucleoside triphosphate hydrolases"/>
    <property type="match status" value="1"/>
</dbReference>
<keyword evidence="2" id="KW-0813">Transport</keyword>
<dbReference type="PANTHER" id="PTHR46743:SF2">
    <property type="entry name" value="TEICHOIC ACIDS EXPORT ATP-BINDING PROTEIN TAGH"/>
    <property type="match status" value="1"/>
</dbReference>
<dbReference type="GO" id="GO:0016887">
    <property type="term" value="F:ATP hydrolysis activity"/>
    <property type="evidence" value="ECO:0007669"/>
    <property type="project" value="InterPro"/>
</dbReference>